<dbReference type="InterPro" id="IPR036366">
    <property type="entry name" value="PGBDSf"/>
</dbReference>
<dbReference type="SMART" id="SM00382">
    <property type="entry name" value="AAA"/>
    <property type="match status" value="1"/>
</dbReference>
<dbReference type="InterPro" id="IPR052026">
    <property type="entry name" value="ExeA_AAA_ATPase_DNA-bind"/>
</dbReference>
<name>A0ABV7F3P2_9BURK</name>
<protein>
    <submittedName>
        <fullName evidence="2">ExeA family protein</fullName>
    </submittedName>
</protein>
<keyword evidence="3" id="KW-1185">Reference proteome</keyword>
<reference evidence="3" key="1">
    <citation type="journal article" date="2019" name="Int. J. Syst. Evol. Microbiol.">
        <title>The Global Catalogue of Microorganisms (GCM) 10K type strain sequencing project: providing services to taxonomists for standard genome sequencing and annotation.</title>
        <authorList>
            <consortium name="The Broad Institute Genomics Platform"/>
            <consortium name="The Broad Institute Genome Sequencing Center for Infectious Disease"/>
            <person name="Wu L."/>
            <person name="Ma J."/>
        </authorList>
    </citation>
    <scope>NUCLEOTIDE SEQUENCE [LARGE SCALE GENOMIC DNA]</scope>
    <source>
        <strain evidence="3">KCTC 42986</strain>
    </source>
</reference>
<dbReference type="Gene3D" id="3.40.50.300">
    <property type="entry name" value="P-loop containing nucleotide triphosphate hydrolases"/>
    <property type="match status" value="1"/>
</dbReference>
<dbReference type="PANTHER" id="PTHR35894">
    <property type="entry name" value="GENERAL SECRETION PATHWAY PROTEIN A-RELATED"/>
    <property type="match status" value="1"/>
</dbReference>
<dbReference type="InterPro" id="IPR049945">
    <property type="entry name" value="AAA_22"/>
</dbReference>
<dbReference type="Gene3D" id="1.10.101.10">
    <property type="entry name" value="PGBD-like superfamily/PGBD"/>
    <property type="match status" value="1"/>
</dbReference>
<dbReference type="PANTHER" id="PTHR35894:SF1">
    <property type="entry name" value="PHOSPHORIBULOKINASE _ URIDINE KINASE FAMILY"/>
    <property type="match status" value="1"/>
</dbReference>
<dbReference type="CDD" id="cd00009">
    <property type="entry name" value="AAA"/>
    <property type="match status" value="1"/>
</dbReference>
<dbReference type="InterPro" id="IPR003593">
    <property type="entry name" value="AAA+_ATPase"/>
</dbReference>
<feature type="domain" description="AAA+ ATPase" evidence="1">
    <location>
        <begin position="42"/>
        <end position="194"/>
    </location>
</feature>
<proteinExistence type="predicted"/>
<gene>
    <name evidence="2" type="ORF">ACFOFO_12615</name>
</gene>
<evidence type="ECO:0000313" key="2">
    <source>
        <dbReference type="EMBL" id="MFC3108794.1"/>
    </source>
</evidence>
<accession>A0ABV7F3P2</accession>
<dbReference type="Pfam" id="PF13401">
    <property type="entry name" value="AAA_22"/>
    <property type="match status" value="1"/>
</dbReference>
<dbReference type="Gene3D" id="3.90.70.10">
    <property type="entry name" value="Cysteine proteinases"/>
    <property type="match status" value="1"/>
</dbReference>
<evidence type="ECO:0000313" key="3">
    <source>
        <dbReference type="Proteomes" id="UP001595530"/>
    </source>
</evidence>
<organism evidence="2 3">
    <name type="scientific">Undibacterium arcticum</name>
    <dbReference type="NCBI Taxonomy" id="1762892"/>
    <lineage>
        <taxon>Bacteria</taxon>
        <taxon>Pseudomonadati</taxon>
        <taxon>Pseudomonadota</taxon>
        <taxon>Betaproteobacteria</taxon>
        <taxon>Burkholderiales</taxon>
        <taxon>Oxalobacteraceae</taxon>
        <taxon>Undibacterium</taxon>
    </lineage>
</organism>
<sequence length="587" mass="63409">MYTQFFGLNQAPFSIAPDPRYLFMSERHREALAHLLYGVDSGGGFVLLTGEIGAGKTTVCRCFLQQIPSNCNVAYIFNPKLTETELLQSVCDEFRIGLPSSAGSVGGAPDSAKIYVDALNRYLLEAHARGENNVLIIDEAQNLSAGVLEQLRLLTNLETNDSKLLQIILIGQPELRSMLARPELEQLAQRVIARYHLDSLSPEETTRYVQHRLSIGGLTSALPFDKRALPEIHRQTNGVPRRINVLCDRALLGGYAENKHVIDRRIVRKAAAEVFGNTAAPRPAAMLNWPTVGTATLAATTIAAIAIAAAAGWAMNQRVPSQRPSVAAKAPSGAISAIGKPSTVAAAASGAAVTQTTSPDAASNPARASPSPLPIVIEDWNPINTVSRDETSTYRQLAQLWQVTLENAGSLCREGVKGPLRCYKSSGGLAEIRQLDRPVVLTLRDDKDQIYYALLTGLTNAEASLRIGDSSQTVSLAALARRWRGDFSTFWRAPPGYRKELALGDSGVEVDWLARQLATLSGIKEPPAGRQFELTMRQQVREFQLAQGLAGDGVAGPKTFMLLNNAAGVHEPRLQNNLLVANAVPGK</sequence>
<dbReference type="InterPro" id="IPR036365">
    <property type="entry name" value="PGBD-like_sf"/>
</dbReference>
<dbReference type="Pfam" id="PF01471">
    <property type="entry name" value="PG_binding_1"/>
    <property type="match status" value="1"/>
</dbReference>
<evidence type="ECO:0000259" key="1">
    <source>
        <dbReference type="SMART" id="SM00382"/>
    </source>
</evidence>
<dbReference type="InterPro" id="IPR027417">
    <property type="entry name" value="P-loop_NTPase"/>
</dbReference>
<dbReference type="Proteomes" id="UP001595530">
    <property type="component" value="Unassembled WGS sequence"/>
</dbReference>
<dbReference type="SUPFAM" id="SSF47090">
    <property type="entry name" value="PGBD-like"/>
    <property type="match status" value="1"/>
</dbReference>
<dbReference type="SUPFAM" id="SSF52540">
    <property type="entry name" value="P-loop containing nucleoside triphosphate hydrolases"/>
    <property type="match status" value="1"/>
</dbReference>
<comment type="caution">
    <text evidence="2">The sequence shown here is derived from an EMBL/GenBank/DDBJ whole genome shotgun (WGS) entry which is preliminary data.</text>
</comment>
<dbReference type="InterPro" id="IPR002477">
    <property type="entry name" value="Peptidoglycan-bd-like"/>
</dbReference>
<dbReference type="RefSeq" id="WP_390324762.1">
    <property type="nucleotide sequence ID" value="NZ_JBHRTP010000038.1"/>
</dbReference>
<dbReference type="EMBL" id="JBHRTP010000038">
    <property type="protein sequence ID" value="MFC3108794.1"/>
    <property type="molecule type" value="Genomic_DNA"/>
</dbReference>